<keyword evidence="1" id="KW-1133">Transmembrane helix</keyword>
<feature type="transmembrane region" description="Helical" evidence="1">
    <location>
        <begin position="30"/>
        <end position="49"/>
    </location>
</feature>
<accession>A0A2P8DKH3</accession>
<dbReference type="GO" id="GO:0015813">
    <property type="term" value="P:L-glutamate transmembrane transport"/>
    <property type="evidence" value="ECO:0007669"/>
    <property type="project" value="InterPro"/>
</dbReference>
<feature type="transmembrane region" description="Helical" evidence="1">
    <location>
        <begin position="416"/>
        <end position="436"/>
    </location>
</feature>
<feature type="transmembrane region" description="Helical" evidence="1">
    <location>
        <begin position="121"/>
        <end position="139"/>
    </location>
</feature>
<dbReference type="GO" id="GO:0016020">
    <property type="term" value="C:membrane"/>
    <property type="evidence" value="ECO:0007669"/>
    <property type="project" value="InterPro"/>
</dbReference>
<dbReference type="OrthoDB" id="9801557at2"/>
<feature type="transmembrane region" description="Helical" evidence="1">
    <location>
        <begin position="347"/>
        <end position="365"/>
    </location>
</feature>
<dbReference type="GO" id="GO:0015501">
    <property type="term" value="F:glutamate:sodium symporter activity"/>
    <property type="evidence" value="ECO:0007669"/>
    <property type="project" value="InterPro"/>
</dbReference>
<name>A0A2P8DKH3_9ACTN</name>
<reference evidence="2 3" key="1">
    <citation type="submission" date="2018-03" db="EMBL/GenBank/DDBJ databases">
        <title>Genomic Encyclopedia of Archaeal and Bacterial Type Strains, Phase II (KMG-II): from individual species to whole genera.</title>
        <authorList>
            <person name="Goeker M."/>
        </authorList>
    </citation>
    <scope>NUCLEOTIDE SEQUENCE [LARGE SCALE GENOMIC DNA]</scope>
    <source>
        <strain evidence="2 3">DSM 45312</strain>
    </source>
</reference>
<dbReference type="AlphaFoldDB" id="A0A2P8DKH3"/>
<comment type="caution">
    <text evidence="2">The sequence shown here is derived from an EMBL/GenBank/DDBJ whole genome shotgun (WGS) entry which is preliminary data.</text>
</comment>
<dbReference type="RefSeq" id="WP_106583064.1">
    <property type="nucleotide sequence ID" value="NZ_PYGA01000007.1"/>
</dbReference>
<dbReference type="Proteomes" id="UP000240542">
    <property type="component" value="Unassembled WGS sequence"/>
</dbReference>
<dbReference type="PANTHER" id="PTHR36178">
    <property type="entry name" value="SLR0625 PROTEIN"/>
    <property type="match status" value="1"/>
</dbReference>
<sequence length="480" mass="50775">MFALFTALALVLLGILLVTAKLIWVRWRLPRRLFVPSSIIGGCIALLLGPDVLGRIAPLLGAGMLGNGLFGADVVAVWRLLPELLITVVFAGLFLGRRLPRIADAARIAGPQVTFGFMQCAGQYVVGLLLAILVLGPVFQLPAMSGVLIEVGFEGGHGTAAGLGDTFARAGFAEGHDLAVGMATFGLVSSIIIGIALINWGVRKGETAELYVGGTRHVNQQMGRVEGGQGGLGAMWRVPRASIAPFLLHVLFIGIAILIGQGMLSGLRALERAVWIDSVELFAYIPLFPLAMIGGIALRFVLDRVSPRDLVDQETTLRIQGFTLEVLIIAALGSLSLSVLATNIVPFLILAVAGLIWCVGSFLLLGPRMLPSYWFERGIGNLGQTLGTSATGLLLMRIADPGLKTPAFEAFGYKQLAVQPFFGGGLITAIQIPLILQYGPNVLLLASTALLAVTLLLGLLVFGRMRPGADERSRSESAAT</sequence>
<proteinExistence type="predicted"/>
<feature type="transmembrane region" description="Helical" evidence="1">
    <location>
        <begin position="442"/>
        <end position="462"/>
    </location>
</feature>
<feature type="transmembrane region" description="Helical" evidence="1">
    <location>
        <begin position="84"/>
        <end position="100"/>
    </location>
</feature>
<dbReference type="PANTHER" id="PTHR36178:SF1">
    <property type="entry name" value="SODIUM_GLUTAMATE SYMPORTER"/>
    <property type="match status" value="1"/>
</dbReference>
<dbReference type="InterPro" id="IPR004445">
    <property type="entry name" value="GltS"/>
</dbReference>
<gene>
    <name evidence="2" type="ORF">CLV63_107118</name>
</gene>
<protein>
    <submittedName>
        <fullName evidence="2">ESS family glutamate:Na+ symporter</fullName>
    </submittedName>
</protein>
<evidence type="ECO:0000256" key="1">
    <source>
        <dbReference type="SAM" id="Phobius"/>
    </source>
</evidence>
<keyword evidence="1" id="KW-0472">Membrane</keyword>
<organism evidence="2 3">
    <name type="scientific">Murinocardiopsis flavida</name>
    <dbReference type="NCBI Taxonomy" id="645275"/>
    <lineage>
        <taxon>Bacteria</taxon>
        <taxon>Bacillati</taxon>
        <taxon>Actinomycetota</taxon>
        <taxon>Actinomycetes</taxon>
        <taxon>Streptosporangiales</taxon>
        <taxon>Nocardiopsidaceae</taxon>
        <taxon>Murinocardiopsis</taxon>
    </lineage>
</organism>
<keyword evidence="1" id="KW-0812">Transmembrane</keyword>
<dbReference type="EMBL" id="PYGA01000007">
    <property type="protein sequence ID" value="PSK97725.1"/>
    <property type="molecule type" value="Genomic_DNA"/>
</dbReference>
<feature type="transmembrane region" description="Helical" evidence="1">
    <location>
        <begin position="281"/>
        <end position="302"/>
    </location>
</feature>
<evidence type="ECO:0000313" key="3">
    <source>
        <dbReference type="Proteomes" id="UP000240542"/>
    </source>
</evidence>
<feature type="transmembrane region" description="Helical" evidence="1">
    <location>
        <begin position="322"/>
        <end position="341"/>
    </location>
</feature>
<keyword evidence="3" id="KW-1185">Reference proteome</keyword>
<evidence type="ECO:0000313" key="2">
    <source>
        <dbReference type="EMBL" id="PSK97725.1"/>
    </source>
</evidence>
<feature type="transmembrane region" description="Helical" evidence="1">
    <location>
        <begin position="243"/>
        <end position="261"/>
    </location>
</feature>
<feature type="transmembrane region" description="Helical" evidence="1">
    <location>
        <begin position="178"/>
        <end position="200"/>
    </location>
</feature>